<reference evidence="1" key="1">
    <citation type="submission" date="2020-06" db="EMBL/GenBank/DDBJ databases">
        <title>WGS assembly of Ceratodon purpureus strain R40.</title>
        <authorList>
            <person name="Carey S.B."/>
            <person name="Jenkins J."/>
            <person name="Shu S."/>
            <person name="Lovell J.T."/>
            <person name="Sreedasyam A."/>
            <person name="Maumus F."/>
            <person name="Tiley G.P."/>
            <person name="Fernandez-Pozo N."/>
            <person name="Barry K."/>
            <person name="Chen C."/>
            <person name="Wang M."/>
            <person name="Lipzen A."/>
            <person name="Daum C."/>
            <person name="Saski C.A."/>
            <person name="Payton A.C."/>
            <person name="Mcbreen J.C."/>
            <person name="Conrad R.E."/>
            <person name="Kollar L.M."/>
            <person name="Olsson S."/>
            <person name="Huttunen S."/>
            <person name="Landis J.B."/>
            <person name="Wickett N.J."/>
            <person name="Johnson M.G."/>
            <person name="Rensing S.A."/>
            <person name="Grimwood J."/>
            <person name="Schmutz J."/>
            <person name="Mcdaniel S.F."/>
        </authorList>
    </citation>
    <scope>NUCLEOTIDE SEQUENCE</scope>
    <source>
        <strain evidence="1">R40</strain>
    </source>
</reference>
<comment type="caution">
    <text evidence="1">The sequence shown here is derived from an EMBL/GenBank/DDBJ whole genome shotgun (WGS) entry which is preliminary data.</text>
</comment>
<dbReference type="Proteomes" id="UP000822688">
    <property type="component" value="Chromosome 7"/>
</dbReference>
<dbReference type="AlphaFoldDB" id="A0A8T0H8T4"/>
<gene>
    <name evidence="1" type="ORF">KC19_7G079700</name>
</gene>
<sequence length="76" mass="8753">MWDSKLPHSHFTTWHDTVQGNPVPVIHPFNNFNCSGSVAVLLTWRCGFRCLEAQDVLQQCFGFTKLYWTDLGLQVL</sequence>
<dbReference type="EMBL" id="CM026428">
    <property type="protein sequence ID" value="KAG0566658.1"/>
    <property type="molecule type" value="Genomic_DNA"/>
</dbReference>
<protein>
    <submittedName>
        <fullName evidence="1">Uncharacterized protein</fullName>
    </submittedName>
</protein>
<evidence type="ECO:0000313" key="1">
    <source>
        <dbReference type="EMBL" id="KAG0566658.1"/>
    </source>
</evidence>
<evidence type="ECO:0000313" key="2">
    <source>
        <dbReference type="Proteomes" id="UP000822688"/>
    </source>
</evidence>
<accession>A0A8T0H8T4</accession>
<name>A0A8T0H8T4_CERPU</name>
<keyword evidence="2" id="KW-1185">Reference proteome</keyword>
<proteinExistence type="predicted"/>
<organism evidence="1 2">
    <name type="scientific">Ceratodon purpureus</name>
    <name type="common">Fire moss</name>
    <name type="synonym">Dicranum purpureum</name>
    <dbReference type="NCBI Taxonomy" id="3225"/>
    <lineage>
        <taxon>Eukaryota</taxon>
        <taxon>Viridiplantae</taxon>
        <taxon>Streptophyta</taxon>
        <taxon>Embryophyta</taxon>
        <taxon>Bryophyta</taxon>
        <taxon>Bryophytina</taxon>
        <taxon>Bryopsida</taxon>
        <taxon>Dicranidae</taxon>
        <taxon>Pseudoditrichales</taxon>
        <taxon>Ditrichaceae</taxon>
        <taxon>Ceratodon</taxon>
    </lineage>
</organism>